<accession>A0A926FA26</accession>
<evidence type="ECO:0000256" key="1">
    <source>
        <dbReference type="ARBA" id="ARBA00004141"/>
    </source>
</evidence>
<dbReference type="AlphaFoldDB" id="A0A926FA26"/>
<dbReference type="InterPro" id="IPR039653">
    <property type="entry name" value="Prenyltransferase"/>
</dbReference>
<name>A0A926FA26_9FIRM</name>
<feature type="transmembrane region" description="Helical" evidence="5">
    <location>
        <begin position="42"/>
        <end position="59"/>
    </location>
</feature>
<dbReference type="Pfam" id="PF01040">
    <property type="entry name" value="UbiA"/>
    <property type="match status" value="1"/>
</dbReference>
<feature type="transmembrane region" description="Helical" evidence="5">
    <location>
        <begin position="133"/>
        <end position="154"/>
    </location>
</feature>
<dbReference type="EMBL" id="JACRTE010000007">
    <property type="protein sequence ID" value="MBC8596720.1"/>
    <property type="molecule type" value="Genomic_DNA"/>
</dbReference>
<reference evidence="6" key="1">
    <citation type="submission" date="2020-08" db="EMBL/GenBank/DDBJ databases">
        <title>Genome public.</title>
        <authorList>
            <person name="Liu C."/>
            <person name="Sun Q."/>
        </authorList>
    </citation>
    <scope>NUCLEOTIDE SEQUENCE</scope>
    <source>
        <strain evidence="6">NSJ-50</strain>
    </source>
</reference>
<dbReference type="Gene3D" id="1.10.357.140">
    <property type="entry name" value="UbiA prenyltransferase"/>
    <property type="match status" value="1"/>
</dbReference>
<evidence type="ECO:0000256" key="2">
    <source>
        <dbReference type="ARBA" id="ARBA00022692"/>
    </source>
</evidence>
<dbReference type="CDD" id="cd13963">
    <property type="entry name" value="PT_UbiA_2"/>
    <property type="match status" value="1"/>
</dbReference>
<dbReference type="GO" id="GO:0016757">
    <property type="term" value="F:glycosyltransferase activity"/>
    <property type="evidence" value="ECO:0007669"/>
    <property type="project" value="UniProtKB-KW"/>
</dbReference>
<keyword evidence="7" id="KW-1185">Reference proteome</keyword>
<dbReference type="Proteomes" id="UP000647416">
    <property type="component" value="Unassembled WGS sequence"/>
</dbReference>
<feature type="transmembrane region" description="Helical" evidence="5">
    <location>
        <begin position="234"/>
        <end position="250"/>
    </location>
</feature>
<dbReference type="GO" id="GO:0009247">
    <property type="term" value="P:glycolipid biosynthetic process"/>
    <property type="evidence" value="ECO:0007669"/>
    <property type="project" value="TreeGrafter"/>
</dbReference>
<dbReference type="EC" id="2.4.2.45" evidence="6"/>
<feature type="transmembrane region" description="Helical" evidence="5">
    <location>
        <begin position="80"/>
        <end position="103"/>
    </location>
</feature>
<evidence type="ECO:0000313" key="6">
    <source>
        <dbReference type="EMBL" id="MBC8596720.1"/>
    </source>
</evidence>
<keyword evidence="2 5" id="KW-0812">Transmembrane</keyword>
<protein>
    <submittedName>
        <fullName evidence="6">Decaprenyl-phosphate phosphoribosyltransferase</fullName>
        <ecNumber evidence="6">2.4.2.45</ecNumber>
    </submittedName>
</protein>
<dbReference type="PANTHER" id="PTHR11048:SF5">
    <property type="entry name" value="DECAPRENYL-PHOSPHATE PHOSPHORIBOSYLTRANSFERASE"/>
    <property type="match status" value="1"/>
</dbReference>
<comment type="caution">
    <text evidence="6">The sequence shown here is derived from an EMBL/GenBank/DDBJ whole genome shotgun (WGS) entry which is preliminary data.</text>
</comment>
<keyword evidence="6" id="KW-0328">Glycosyltransferase</keyword>
<dbReference type="PANTHER" id="PTHR11048">
    <property type="entry name" value="PRENYLTRANSFERASES"/>
    <property type="match status" value="1"/>
</dbReference>
<dbReference type="NCBIfam" id="NF008978">
    <property type="entry name" value="PRK12324.1-4"/>
    <property type="match status" value="1"/>
</dbReference>
<sequence>MKEYIKLARFKHCIKNVFILLPLFFGHKLFDAGAVLKCALGFLAFTLLSSVIYIINDINDKESDRKHPKKRLRPIASGKISVKSGIIYACVLGVFAVICACFACAQKPVSAVFLVIYFALNCLYSFGLKNYPIVDVAILASGFLLRVLFGASVVEIEVSSWLYLTVLSLSFYLGLGKRRNELKRQSDTSRKVLKYYSYEFLDKMMYMFMAIALVFYSLWCADPLTVSEISPNRLVWTVPVIILILMRYGYIVEGDSDGDPAEVVLHDKPLILLSLFYAVLMTLLVYIKG</sequence>
<dbReference type="InterPro" id="IPR000537">
    <property type="entry name" value="UbiA_prenyltransferase"/>
</dbReference>
<evidence type="ECO:0000256" key="4">
    <source>
        <dbReference type="ARBA" id="ARBA00023136"/>
    </source>
</evidence>
<organism evidence="6 7">
    <name type="scientific">Qingrenia yutianensis</name>
    <dbReference type="NCBI Taxonomy" id="2763676"/>
    <lineage>
        <taxon>Bacteria</taxon>
        <taxon>Bacillati</taxon>
        <taxon>Bacillota</taxon>
        <taxon>Clostridia</taxon>
        <taxon>Eubacteriales</taxon>
        <taxon>Oscillospiraceae</taxon>
        <taxon>Qingrenia</taxon>
    </lineage>
</organism>
<feature type="transmembrane region" description="Helical" evidence="5">
    <location>
        <begin position="109"/>
        <end position="126"/>
    </location>
</feature>
<evidence type="ECO:0000256" key="3">
    <source>
        <dbReference type="ARBA" id="ARBA00022989"/>
    </source>
</evidence>
<dbReference type="RefSeq" id="WP_262432137.1">
    <property type="nucleotide sequence ID" value="NZ_JACRTE010000007.1"/>
</dbReference>
<keyword evidence="4 5" id="KW-0472">Membrane</keyword>
<keyword evidence="6" id="KW-0808">Transferase</keyword>
<comment type="subcellular location">
    <subcellularLocation>
        <location evidence="1">Membrane</location>
        <topology evidence="1">Multi-pass membrane protein</topology>
    </subcellularLocation>
</comment>
<gene>
    <name evidence="6" type="ORF">H8706_07525</name>
</gene>
<feature type="transmembrane region" description="Helical" evidence="5">
    <location>
        <begin position="200"/>
        <end position="219"/>
    </location>
</feature>
<proteinExistence type="predicted"/>
<evidence type="ECO:0000256" key="5">
    <source>
        <dbReference type="SAM" id="Phobius"/>
    </source>
</evidence>
<dbReference type="GO" id="GO:0016765">
    <property type="term" value="F:transferase activity, transferring alkyl or aryl (other than methyl) groups"/>
    <property type="evidence" value="ECO:0007669"/>
    <property type="project" value="InterPro"/>
</dbReference>
<feature type="transmembrane region" description="Helical" evidence="5">
    <location>
        <begin position="160"/>
        <end position="176"/>
    </location>
</feature>
<dbReference type="GO" id="GO:0005886">
    <property type="term" value="C:plasma membrane"/>
    <property type="evidence" value="ECO:0007669"/>
    <property type="project" value="TreeGrafter"/>
</dbReference>
<keyword evidence="3 5" id="KW-1133">Transmembrane helix</keyword>
<dbReference type="InterPro" id="IPR044878">
    <property type="entry name" value="UbiA_sf"/>
</dbReference>
<evidence type="ECO:0000313" key="7">
    <source>
        <dbReference type="Proteomes" id="UP000647416"/>
    </source>
</evidence>
<feature type="transmembrane region" description="Helical" evidence="5">
    <location>
        <begin position="270"/>
        <end position="287"/>
    </location>
</feature>